<accession>A0A6V7VF18</accession>
<evidence type="ECO:0000256" key="4">
    <source>
        <dbReference type="ARBA" id="ARBA00022679"/>
    </source>
</evidence>
<dbReference type="PANTHER" id="PTHR48043:SF145">
    <property type="entry name" value="FI06409P-RELATED"/>
    <property type="match status" value="1"/>
</dbReference>
<keyword evidence="4" id="KW-0808">Transferase</keyword>
<evidence type="ECO:0000256" key="2">
    <source>
        <dbReference type="ARBA" id="ARBA00012544"/>
    </source>
</evidence>
<organism evidence="6 7">
    <name type="scientific">Meloidogyne enterolobii</name>
    <name type="common">Root-knot nematode worm</name>
    <name type="synonym">Meloidogyne mayaguensis</name>
    <dbReference type="NCBI Taxonomy" id="390850"/>
    <lineage>
        <taxon>Eukaryota</taxon>
        <taxon>Metazoa</taxon>
        <taxon>Ecdysozoa</taxon>
        <taxon>Nematoda</taxon>
        <taxon>Chromadorea</taxon>
        <taxon>Rhabditida</taxon>
        <taxon>Tylenchina</taxon>
        <taxon>Tylenchomorpha</taxon>
        <taxon>Tylenchoidea</taxon>
        <taxon>Meloidogynidae</taxon>
        <taxon>Meloidogyninae</taxon>
        <taxon>Meloidogyne</taxon>
    </lineage>
</organism>
<evidence type="ECO:0000313" key="6">
    <source>
        <dbReference type="EMBL" id="CAD2173453.1"/>
    </source>
</evidence>
<comment type="caution">
    <text evidence="6">The sequence shown here is derived from an EMBL/GenBank/DDBJ whole genome shotgun (WGS) entry which is preliminary data.</text>
</comment>
<dbReference type="EMBL" id="CAJEWN010000218">
    <property type="protein sequence ID" value="CAD2173453.1"/>
    <property type="molecule type" value="Genomic_DNA"/>
</dbReference>
<dbReference type="Pfam" id="PF00201">
    <property type="entry name" value="UDPGT"/>
    <property type="match status" value="1"/>
</dbReference>
<sequence length="236" mass="26648">MLKNVVASRNLAYLHSYLSLTISNSFCDEGNVNDLRLPSSIDFLYKKIKLHFVNQPSLANFKEFPASEKIIYIGGLLVEQNKILIQEKVKADDNEKNYNKNIIKVTDEILPQKEILAKKNTKLLISHCGQNSLTEAIYAGVPLICIPNNGDQFYLSSLVEHLGIGIYVKLNISDENGVDSEVFGVDFQNALNKMMIDDNIYQKTVNELRTKILLDLKENGPKKNIFLKNISEVIGK</sequence>
<comment type="catalytic activity">
    <reaction evidence="5">
        <text>glucuronate acceptor + UDP-alpha-D-glucuronate = acceptor beta-D-glucuronoside + UDP + H(+)</text>
        <dbReference type="Rhea" id="RHEA:21032"/>
        <dbReference type="ChEBI" id="CHEBI:15378"/>
        <dbReference type="ChEBI" id="CHEBI:58052"/>
        <dbReference type="ChEBI" id="CHEBI:58223"/>
        <dbReference type="ChEBI" id="CHEBI:132367"/>
        <dbReference type="ChEBI" id="CHEBI:132368"/>
        <dbReference type="EC" id="2.4.1.17"/>
    </reaction>
</comment>
<dbReference type="Proteomes" id="UP000580250">
    <property type="component" value="Unassembled WGS sequence"/>
</dbReference>
<keyword evidence="3" id="KW-0328">Glycosyltransferase</keyword>
<dbReference type="InterPro" id="IPR050271">
    <property type="entry name" value="UDP-glycosyltransferase"/>
</dbReference>
<dbReference type="GO" id="GO:0015020">
    <property type="term" value="F:glucuronosyltransferase activity"/>
    <property type="evidence" value="ECO:0007669"/>
    <property type="project" value="UniProtKB-EC"/>
</dbReference>
<evidence type="ECO:0000256" key="5">
    <source>
        <dbReference type="ARBA" id="ARBA00047475"/>
    </source>
</evidence>
<comment type="similarity">
    <text evidence="1">Belongs to the UDP-glycosyltransferase family.</text>
</comment>
<evidence type="ECO:0000256" key="3">
    <source>
        <dbReference type="ARBA" id="ARBA00022676"/>
    </source>
</evidence>
<name>A0A6V7VF18_MELEN</name>
<dbReference type="AlphaFoldDB" id="A0A6V7VF18"/>
<dbReference type="PANTHER" id="PTHR48043">
    <property type="entry name" value="EG:EG0003.4 PROTEIN-RELATED"/>
    <property type="match status" value="1"/>
</dbReference>
<protein>
    <recommendedName>
        <fullName evidence="2">glucuronosyltransferase</fullName>
        <ecNumber evidence="2">2.4.1.17</ecNumber>
    </recommendedName>
</protein>
<gene>
    <name evidence="6" type="ORF">MENT_LOCUS25060</name>
</gene>
<dbReference type="SUPFAM" id="SSF53756">
    <property type="entry name" value="UDP-Glycosyltransferase/glycogen phosphorylase"/>
    <property type="match status" value="1"/>
</dbReference>
<dbReference type="Gene3D" id="3.40.50.2000">
    <property type="entry name" value="Glycogen Phosphorylase B"/>
    <property type="match status" value="1"/>
</dbReference>
<dbReference type="InterPro" id="IPR002213">
    <property type="entry name" value="UDP_glucos_trans"/>
</dbReference>
<dbReference type="EC" id="2.4.1.17" evidence="2"/>
<dbReference type="OrthoDB" id="6280089at2759"/>
<evidence type="ECO:0000313" key="7">
    <source>
        <dbReference type="Proteomes" id="UP000580250"/>
    </source>
</evidence>
<reference evidence="6 7" key="1">
    <citation type="submission" date="2020-08" db="EMBL/GenBank/DDBJ databases">
        <authorList>
            <person name="Koutsovoulos G."/>
            <person name="Danchin GJ E."/>
        </authorList>
    </citation>
    <scope>NUCLEOTIDE SEQUENCE [LARGE SCALE GENOMIC DNA]</scope>
</reference>
<evidence type="ECO:0000256" key="1">
    <source>
        <dbReference type="ARBA" id="ARBA00009995"/>
    </source>
</evidence>
<proteinExistence type="inferred from homology"/>